<feature type="compositionally biased region" description="Low complexity" evidence="1">
    <location>
        <begin position="165"/>
        <end position="183"/>
    </location>
</feature>
<organism evidence="3 4">
    <name type="scientific">Saccharomyces mikatae IFO 1815</name>
    <dbReference type="NCBI Taxonomy" id="226126"/>
    <lineage>
        <taxon>Eukaryota</taxon>
        <taxon>Fungi</taxon>
        <taxon>Dikarya</taxon>
        <taxon>Ascomycota</taxon>
        <taxon>Saccharomycotina</taxon>
        <taxon>Saccharomycetes</taxon>
        <taxon>Saccharomycetales</taxon>
        <taxon>Saccharomycetaceae</taxon>
        <taxon>Saccharomyces</taxon>
    </lineage>
</organism>
<evidence type="ECO:0000259" key="2">
    <source>
        <dbReference type="Pfam" id="PF10407"/>
    </source>
</evidence>
<feature type="compositionally biased region" description="Polar residues" evidence="1">
    <location>
        <begin position="822"/>
        <end position="840"/>
    </location>
</feature>
<dbReference type="EMBL" id="OX365766">
    <property type="protein sequence ID" value="CAI4034346.1"/>
    <property type="molecule type" value="Genomic_DNA"/>
</dbReference>
<feature type="compositionally biased region" description="Polar residues" evidence="1">
    <location>
        <begin position="1047"/>
        <end position="1068"/>
    </location>
</feature>
<dbReference type="Pfam" id="PF10407">
    <property type="entry name" value="Cytokin_check_N"/>
    <property type="match status" value="1"/>
</dbReference>
<feature type="compositionally biased region" description="Polar residues" evidence="1">
    <location>
        <begin position="647"/>
        <end position="664"/>
    </location>
</feature>
<feature type="compositionally biased region" description="Basic and acidic residues" evidence="1">
    <location>
        <begin position="699"/>
        <end position="709"/>
    </location>
</feature>
<feature type="compositionally biased region" description="Basic and acidic residues" evidence="1">
    <location>
        <begin position="666"/>
        <end position="675"/>
    </location>
</feature>
<feature type="compositionally biased region" description="Low complexity" evidence="1">
    <location>
        <begin position="689"/>
        <end position="698"/>
    </location>
</feature>
<evidence type="ECO:0000256" key="1">
    <source>
        <dbReference type="SAM" id="MobiDB-lite"/>
    </source>
</evidence>
<sequence>MYKLQVVLVPPSLQATTPMQFGYGPTIAESSQLLPNRTSIAQSAGDASLQYANLRSANVSFSPTYFSQSRFKKFLIFTKPASTLLELSDEIIGKCEKMYPSLQEDIEVLSLQDNSGCDLDPDFLVKDVFNINNIVRVILKNEIDLDESAPVSLYRSVKRSKLNNGSPQSVQPQQSLPSSSGVLRIAKKRPPTGTTTTTTIRSATNGSMRISTPLARQIYPPPSSKIISNNSDDEDEDVGERSFLPPPTQPQSPPIRISSGIDTGKKIKSSIIEEDIVSRSETVDPDKSKQQRLLSGTPIMSTMTPNRVTLTGQRVVSEHAHKNELIFSASTSSSSSLANNGAAATVVVTGQDSHRKPPVTTPRITSGMLRIPEPRISEIEKELKEGPSSPASILPAKATKIPMKKPYLENGDDYESDVSSSSENQETPETEPHSKASLQRSQSSIADNNGSPVKNSPLGDAMPHNVHLAELPKAGGTSISKFSNKESLENQQEEQPLRKSSLETIVEKKSQADPSNVVESRRMDGFPDDSHGRGKEESNDKLSQKENLPTISRNNKPMSASFNKPNGKEDSLGKKVAMSHRVPKGDGANLNNFIEGDDNDDDEADTTVRIVHQDSDSSTFAKSDLFKMIEGDDTDLPQWFKGKNSRKVFTSGNSRNSKPYTTVLNKDIDNSKPDPRNILPQRTPRSAAKRAAQLLAGAKKNEAPRKVTEDSSSAASTDDESESGIETDVSSDDGLRRKNQSVTKNGPKDISLHLLKGSVVPPTDVAVVNKEEGGEERNDRKAIQKMPENDIKPGSKTGHTSKISQPSTADNEISEQMAKSFYPNSNKKQNERNMTQTKTLPSVSSPTVTSAPSVATKATSSSTEELNHKNAKIKAKNESAKSEKQRKETPSKIRDLKTATTEAEESIPKVDKQTEESKESKEVPVSIRDTNNTNTLNENEASKINQLTQKKVNIRNHSKEGKTQLVKPSANDKLKDLKAKFTNSKTFVPPGIISHEKHDSNLRDGDSNSSGSSTEEESSSSSSSDEEISTSRKARRVVVNTPREPVRSSSSKIEAPSSLTTQRNNATPNKVPVTKLMDMSSPPAVESKTPSKPSSILHDLPRKVRPSLSSLSDLVSRGIPDVKEKTSKSSGKPQPKASLSSEDESSPDSESNSSSDSLSDSSSDSSRSNSDSSDSSDSSDDSKSFISAKSASAALGKKKKPSGGFASLIKDFKKK</sequence>
<gene>
    <name evidence="3" type="primary">SMKI10G1330</name>
    <name evidence="3" type="ORF">SMKI_10G1330</name>
</gene>
<feature type="compositionally biased region" description="Polar residues" evidence="1">
    <location>
        <begin position="436"/>
        <end position="454"/>
    </location>
</feature>
<dbReference type="PANTHER" id="PTHR28196:SF1">
    <property type="entry name" value="NUCLEOLAR PROTEIN NET1-RELATED"/>
    <property type="match status" value="1"/>
</dbReference>
<feature type="compositionally biased region" description="Acidic residues" evidence="1">
    <location>
        <begin position="1014"/>
        <end position="1028"/>
    </location>
</feature>
<feature type="compositionally biased region" description="Polar residues" evidence="1">
    <location>
        <begin position="942"/>
        <end position="951"/>
    </location>
</feature>
<feature type="compositionally biased region" description="Basic and acidic residues" evidence="1">
    <location>
        <begin position="970"/>
        <end position="979"/>
    </location>
</feature>
<dbReference type="GeneID" id="80919163"/>
<keyword evidence="4" id="KW-1185">Reference proteome</keyword>
<accession>A0AA35IP58</accession>
<feature type="compositionally biased region" description="Low complexity" evidence="1">
    <location>
        <begin position="1148"/>
        <end position="1176"/>
    </location>
</feature>
<protein>
    <recommendedName>
        <fullName evidence="2">Nucleolar protein Dnt1-like N-terminal domain-containing protein</fullName>
    </recommendedName>
</protein>
<feature type="domain" description="Nucleolar protein Dnt1-like N-terminal" evidence="2">
    <location>
        <begin position="72"/>
        <end position="142"/>
    </location>
</feature>
<evidence type="ECO:0000313" key="4">
    <source>
        <dbReference type="Proteomes" id="UP001161438"/>
    </source>
</evidence>
<feature type="compositionally biased region" description="Pro residues" evidence="1">
    <location>
        <begin position="244"/>
        <end position="253"/>
    </location>
</feature>
<feature type="compositionally biased region" description="Basic and acidic residues" evidence="1">
    <location>
        <begin position="875"/>
        <end position="897"/>
    </location>
</feature>
<feature type="compositionally biased region" description="Low complexity" evidence="1">
    <location>
        <begin position="841"/>
        <end position="856"/>
    </location>
</feature>
<dbReference type="RefSeq" id="XP_056077467.1">
    <property type="nucleotide sequence ID" value="XM_056223449.1"/>
</dbReference>
<feature type="compositionally biased region" description="Basic and acidic residues" evidence="1">
    <location>
        <begin position="906"/>
        <end position="922"/>
    </location>
</feature>
<dbReference type="InterPro" id="IPR018844">
    <property type="entry name" value="Dnt1-like_N"/>
</dbReference>
<feature type="compositionally biased region" description="Polar residues" evidence="1">
    <location>
        <begin position="797"/>
        <end position="811"/>
    </location>
</feature>
<feature type="compositionally biased region" description="Acidic residues" evidence="1">
    <location>
        <begin position="595"/>
        <end position="605"/>
    </location>
</feature>
<feature type="compositionally biased region" description="Acidic residues" evidence="1">
    <location>
        <begin position="717"/>
        <end position="731"/>
    </location>
</feature>
<feature type="compositionally biased region" description="Polar residues" evidence="1">
    <location>
        <begin position="200"/>
        <end position="210"/>
    </location>
</feature>
<feature type="compositionally biased region" description="Polar residues" evidence="1">
    <location>
        <begin position="545"/>
        <end position="564"/>
    </location>
</feature>
<proteinExistence type="predicted"/>
<feature type="region of interest" description="Disordered" evidence="1">
    <location>
        <begin position="161"/>
        <end position="261"/>
    </location>
</feature>
<evidence type="ECO:0000313" key="3">
    <source>
        <dbReference type="EMBL" id="CAI4034346.1"/>
    </source>
</evidence>
<feature type="compositionally biased region" description="Basic and acidic residues" evidence="1">
    <location>
        <begin position="519"/>
        <end position="544"/>
    </location>
</feature>
<feature type="compositionally biased region" description="Basic and acidic residues" evidence="1">
    <location>
        <begin position="495"/>
        <end position="511"/>
    </location>
</feature>
<feature type="compositionally biased region" description="Basic and acidic residues" evidence="1">
    <location>
        <begin position="994"/>
        <end position="1006"/>
    </location>
</feature>
<name>A0AA35IP58_SACMI</name>
<feature type="compositionally biased region" description="Low complexity" evidence="1">
    <location>
        <begin position="930"/>
        <end position="939"/>
    </location>
</feature>
<feature type="compositionally biased region" description="Basic and acidic residues" evidence="1">
    <location>
        <begin position="769"/>
        <end position="793"/>
    </location>
</feature>
<dbReference type="PANTHER" id="PTHR28196">
    <property type="entry name" value="NUCLEOLAR PROTEIN NET1-RELATED"/>
    <property type="match status" value="1"/>
</dbReference>
<dbReference type="InterPro" id="IPR043185">
    <property type="entry name" value="Net1/Tof2"/>
</dbReference>
<feature type="region of interest" description="Disordered" evidence="1">
    <location>
        <begin position="633"/>
        <end position="1215"/>
    </location>
</feature>
<dbReference type="Proteomes" id="UP001161438">
    <property type="component" value="Chromosome 10"/>
</dbReference>
<feature type="compositionally biased region" description="Low complexity" evidence="1">
    <location>
        <begin position="1184"/>
        <end position="1195"/>
    </location>
</feature>
<dbReference type="AlphaFoldDB" id="A0AA35IP58"/>
<reference evidence="3" key="1">
    <citation type="submission" date="2022-10" db="EMBL/GenBank/DDBJ databases">
        <authorList>
            <person name="Byrne P K."/>
        </authorList>
    </citation>
    <scope>NUCLEOTIDE SEQUENCE</scope>
    <source>
        <strain evidence="3">IFO1815</strain>
    </source>
</reference>
<dbReference type="GO" id="GO:0000183">
    <property type="term" value="P:rDNA heterochromatin formation"/>
    <property type="evidence" value="ECO:0007669"/>
    <property type="project" value="InterPro"/>
</dbReference>
<feature type="region of interest" description="Disordered" evidence="1">
    <location>
        <begin position="382"/>
        <end position="617"/>
    </location>
</feature>